<feature type="domain" description="ABC transporter" evidence="6">
    <location>
        <begin position="8"/>
        <end position="240"/>
    </location>
</feature>
<dbReference type="Gene3D" id="3.40.50.300">
    <property type="entry name" value="P-loop containing nucleotide triphosphate hydrolases"/>
    <property type="match status" value="1"/>
</dbReference>
<evidence type="ECO:0000256" key="3">
    <source>
        <dbReference type="ARBA" id="ARBA00022840"/>
    </source>
</evidence>
<dbReference type="InterPro" id="IPR027417">
    <property type="entry name" value="P-loop_NTPase"/>
</dbReference>
<gene>
    <name evidence="7" type="ORF">AUCHE_08_01290</name>
</gene>
<dbReference type="InterPro" id="IPR003439">
    <property type="entry name" value="ABC_transporter-like_ATP-bd"/>
</dbReference>
<evidence type="ECO:0000256" key="2">
    <source>
        <dbReference type="ARBA" id="ARBA00022741"/>
    </source>
</evidence>
<dbReference type="RefSeq" id="WP_006502638.1">
    <property type="nucleotide sequence ID" value="NZ_BAGZ01000008.1"/>
</dbReference>
<keyword evidence="1" id="KW-0813">Transport</keyword>
<dbReference type="SUPFAM" id="SSF52540">
    <property type="entry name" value="P-loop containing nucleoside triphosphate hydrolases"/>
    <property type="match status" value="1"/>
</dbReference>
<proteinExistence type="predicted"/>
<keyword evidence="4" id="KW-1278">Translocase</keyword>
<dbReference type="OrthoDB" id="5296765at2"/>
<dbReference type="AlphaFoldDB" id="K6UM82"/>
<dbReference type="SMART" id="SM00382">
    <property type="entry name" value="AAA"/>
    <property type="match status" value="1"/>
</dbReference>
<dbReference type="CDD" id="cd03214">
    <property type="entry name" value="ABC_Iron-Siderophores_B12_Hemin"/>
    <property type="match status" value="1"/>
</dbReference>
<name>K6UM82_9MICO</name>
<evidence type="ECO:0000313" key="7">
    <source>
        <dbReference type="EMBL" id="GAB77886.1"/>
    </source>
</evidence>
<dbReference type="PROSITE" id="PS00211">
    <property type="entry name" value="ABC_TRANSPORTER_1"/>
    <property type="match status" value="1"/>
</dbReference>
<dbReference type="FunFam" id="3.40.50.300:FF:000134">
    <property type="entry name" value="Iron-enterobactin ABC transporter ATP-binding protein"/>
    <property type="match status" value="1"/>
</dbReference>
<keyword evidence="3 7" id="KW-0067">ATP-binding</keyword>
<evidence type="ECO:0000256" key="1">
    <source>
        <dbReference type="ARBA" id="ARBA00022448"/>
    </source>
</evidence>
<dbReference type="InterPro" id="IPR003593">
    <property type="entry name" value="AAA+_ATPase"/>
</dbReference>
<keyword evidence="2" id="KW-0547">Nucleotide-binding</keyword>
<dbReference type="GO" id="GO:0016887">
    <property type="term" value="F:ATP hydrolysis activity"/>
    <property type="evidence" value="ECO:0007669"/>
    <property type="project" value="InterPro"/>
</dbReference>
<dbReference type="EMBL" id="BAGZ01000008">
    <property type="protein sequence ID" value="GAB77886.1"/>
    <property type="molecule type" value="Genomic_DNA"/>
</dbReference>
<dbReference type="eggNOG" id="COG1120">
    <property type="taxonomic scope" value="Bacteria"/>
</dbReference>
<dbReference type="PANTHER" id="PTHR42794">
    <property type="entry name" value="HEMIN IMPORT ATP-BINDING PROTEIN HMUV"/>
    <property type="match status" value="1"/>
</dbReference>
<protein>
    <submittedName>
        <fullName evidence="7">Putative ABC transporter ATP-binding protein</fullName>
    </submittedName>
</protein>
<dbReference type="GO" id="GO:0005524">
    <property type="term" value="F:ATP binding"/>
    <property type="evidence" value="ECO:0007669"/>
    <property type="project" value="UniProtKB-KW"/>
</dbReference>
<dbReference type="Pfam" id="PF00005">
    <property type="entry name" value="ABC_tran"/>
    <property type="match status" value="1"/>
</dbReference>
<dbReference type="InterPro" id="IPR017871">
    <property type="entry name" value="ABC_transporter-like_CS"/>
</dbReference>
<comment type="caution">
    <text evidence="7">The sequence shown here is derived from an EMBL/GenBank/DDBJ whole genome shotgun (WGS) entry which is preliminary data.</text>
</comment>
<evidence type="ECO:0000313" key="8">
    <source>
        <dbReference type="Proteomes" id="UP000008495"/>
    </source>
</evidence>
<dbReference type="STRING" id="100225.SAMN05421595_0397"/>
<feature type="region of interest" description="Disordered" evidence="5">
    <location>
        <begin position="255"/>
        <end position="278"/>
    </location>
</feature>
<dbReference type="Proteomes" id="UP000008495">
    <property type="component" value="Unassembled WGS sequence"/>
</dbReference>
<evidence type="ECO:0000256" key="4">
    <source>
        <dbReference type="ARBA" id="ARBA00022967"/>
    </source>
</evidence>
<reference evidence="7 8" key="1">
    <citation type="submission" date="2012-08" db="EMBL/GenBank/DDBJ databases">
        <title>Whole genome shotgun sequence of Austwickia chelonae NBRC 105200.</title>
        <authorList>
            <person name="Yoshida I."/>
            <person name="Hosoyama A."/>
            <person name="Tsuchikane K."/>
            <person name="Katsumata H."/>
            <person name="Ando Y."/>
            <person name="Ohji S."/>
            <person name="Hamada M."/>
            <person name="Tamura T."/>
            <person name="Yamazoe A."/>
            <person name="Yamazaki S."/>
            <person name="Fujita N."/>
        </authorList>
    </citation>
    <scope>NUCLEOTIDE SEQUENCE [LARGE SCALE GENOMIC DNA]</scope>
    <source>
        <strain evidence="7 8">NBRC 105200</strain>
    </source>
</reference>
<organism evidence="7 8">
    <name type="scientific">Austwickia chelonae NBRC 105200</name>
    <dbReference type="NCBI Taxonomy" id="1184607"/>
    <lineage>
        <taxon>Bacteria</taxon>
        <taxon>Bacillati</taxon>
        <taxon>Actinomycetota</taxon>
        <taxon>Actinomycetes</taxon>
        <taxon>Micrococcales</taxon>
        <taxon>Dermatophilaceae</taxon>
        <taxon>Austwickia</taxon>
    </lineage>
</organism>
<evidence type="ECO:0000256" key="5">
    <source>
        <dbReference type="SAM" id="MobiDB-lite"/>
    </source>
</evidence>
<evidence type="ECO:0000259" key="6">
    <source>
        <dbReference type="PROSITE" id="PS50893"/>
    </source>
</evidence>
<sequence>MNSTPDALSAREVTIRRGDRLVVDGVGFTARAGTTVGVIGPNGAGKSSLLLALHRAITHESGTIELGADEIGTLSRRRIARHVAVVAQENEAALPLSVRDSVNLGRLPHRSLVGYGDAQDRERVDEALDRVGLGTLAERLVTELSGGERQRVLIARAIVQNAPFLLLDEPTNHLDLHHQFQLFELVRTLDTTTVVVLHDLNLAGRVCDELVLLDRGRPVAYGPPREVLTPQIVSAVYHVAVECLEHHGQPHLLFSPGHTHRSASPCQRIESVHSGGKA</sequence>
<keyword evidence="8" id="KW-1185">Reference proteome</keyword>
<dbReference type="PROSITE" id="PS50893">
    <property type="entry name" value="ABC_TRANSPORTER_2"/>
    <property type="match status" value="1"/>
</dbReference>
<dbReference type="PANTHER" id="PTHR42794:SF1">
    <property type="entry name" value="HEMIN IMPORT ATP-BINDING PROTEIN HMUV"/>
    <property type="match status" value="1"/>
</dbReference>
<accession>K6UM82</accession>